<organism evidence="2 3">
    <name type="scientific">Asticcacaulis currens</name>
    <dbReference type="NCBI Taxonomy" id="2984210"/>
    <lineage>
        <taxon>Bacteria</taxon>
        <taxon>Pseudomonadati</taxon>
        <taxon>Pseudomonadota</taxon>
        <taxon>Alphaproteobacteria</taxon>
        <taxon>Caulobacterales</taxon>
        <taxon>Caulobacteraceae</taxon>
        <taxon>Asticcacaulis</taxon>
    </lineage>
</organism>
<dbReference type="SUPFAM" id="SSF56954">
    <property type="entry name" value="Outer membrane efflux proteins (OEP)"/>
    <property type="match status" value="1"/>
</dbReference>
<keyword evidence="3" id="KW-1185">Reference proteome</keyword>
<dbReference type="PROSITE" id="PS51257">
    <property type="entry name" value="PROKAR_LIPOPROTEIN"/>
    <property type="match status" value="1"/>
</dbReference>
<reference evidence="2 3" key="1">
    <citation type="submission" date="2023-01" db="EMBL/GenBank/DDBJ databases">
        <title>Novel species of the genus Asticcacaulis isolated from rivers.</title>
        <authorList>
            <person name="Lu H."/>
        </authorList>
    </citation>
    <scope>NUCLEOTIDE SEQUENCE [LARGE SCALE GENOMIC DNA]</scope>
    <source>
        <strain evidence="2 3">DXS10W</strain>
    </source>
</reference>
<dbReference type="InterPro" id="IPR010131">
    <property type="entry name" value="MdtP/NodT-like"/>
</dbReference>
<comment type="caution">
    <text evidence="2">The sequence shown here is derived from an EMBL/GenBank/DDBJ whole genome shotgun (WGS) entry which is preliminary data.</text>
</comment>
<dbReference type="PANTHER" id="PTHR30203:SF30">
    <property type="entry name" value="OUTER MEMBRANE PROTEIN-RELATED"/>
    <property type="match status" value="1"/>
</dbReference>
<dbReference type="InterPro" id="IPR003423">
    <property type="entry name" value="OMP_efflux"/>
</dbReference>
<dbReference type="Gene3D" id="1.20.1600.10">
    <property type="entry name" value="Outer membrane efflux proteins (OEP)"/>
    <property type="match status" value="1"/>
</dbReference>
<accession>A0ABT5IDT5</accession>
<dbReference type="RefSeq" id="WP_272741077.1">
    <property type="nucleotide sequence ID" value="NZ_JAQQKW010000004.1"/>
</dbReference>
<dbReference type="PANTHER" id="PTHR30203">
    <property type="entry name" value="OUTER MEMBRANE CATION EFFLUX PROTEIN"/>
    <property type="match status" value="1"/>
</dbReference>
<comment type="similarity">
    <text evidence="1">Belongs to the outer membrane factor (OMF) (TC 1.B.17) family.</text>
</comment>
<protein>
    <submittedName>
        <fullName evidence="2">TolC family protein</fullName>
    </submittedName>
</protein>
<sequence>MRGSLISRSVLIATSTFGIVSCAQYTARPIDVGAFKSPSVQTPALYGGSGSFEALFQQVARYHPAVRSAQEAYRAAQSDARIAGQYPPVGFTLTTEYSRQADAARPWMLGAAFDLPVDAGERRTTRTHEAALNLRLARYDLSDAVFTLRSQLASALTTLQATQHLSALCDEGQTLRLRTLDQALARVRMGEEDSSAETAARLDLTGTRSACREIETREAAAQADLAALLGVSISDLTTLRFPAYPSGLDLPGGDLLNRRRTTSLYTRADIFKAISDYDRSENALRLAIASQYPQVRIGPGYIWERGLAKFPLTVSLVLPPADLNREAIRAAEARRAAAGTSLEAVVATHYAAEQKARSDFEAALVLVQQIERQDLPITASQFKRAQDLERLGEGTRADLLAAQTAQNSAQMRYEEARLAAGLARVQLEAVWRQPVSDEEMQSLKTLMQSLEVSP</sequence>
<dbReference type="Proteomes" id="UP001216595">
    <property type="component" value="Unassembled WGS sequence"/>
</dbReference>
<evidence type="ECO:0000313" key="3">
    <source>
        <dbReference type="Proteomes" id="UP001216595"/>
    </source>
</evidence>
<dbReference type="Pfam" id="PF02321">
    <property type="entry name" value="OEP"/>
    <property type="match status" value="1"/>
</dbReference>
<name>A0ABT5IDT5_9CAUL</name>
<gene>
    <name evidence="2" type="ORF">PQU94_08735</name>
</gene>
<evidence type="ECO:0000313" key="2">
    <source>
        <dbReference type="EMBL" id="MDC7694366.1"/>
    </source>
</evidence>
<evidence type="ECO:0000256" key="1">
    <source>
        <dbReference type="ARBA" id="ARBA00007613"/>
    </source>
</evidence>
<proteinExistence type="inferred from homology"/>
<dbReference type="EMBL" id="JAQQKW010000004">
    <property type="protein sequence ID" value="MDC7694366.1"/>
    <property type="molecule type" value="Genomic_DNA"/>
</dbReference>